<dbReference type="RefSeq" id="WP_259426843.1">
    <property type="nucleotide sequence ID" value="NZ_JANWTC010000002.1"/>
</dbReference>
<evidence type="ECO:0000259" key="3">
    <source>
        <dbReference type="Pfam" id="PF16555"/>
    </source>
</evidence>
<keyword evidence="2" id="KW-0732">Signal</keyword>
<comment type="caution">
    <text evidence="5">The sequence shown here is derived from an EMBL/GenBank/DDBJ whole genome shotgun (WGS) entry which is preliminary data.</text>
</comment>
<dbReference type="Gene3D" id="2.60.40.10">
    <property type="entry name" value="Immunoglobulins"/>
    <property type="match status" value="2"/>
</dbReference>
<dbReference type="InterPro" id="IPR026466">
    <property type="entry name" value="Fim_isopep_form_D2_dom"/>
</dbReference>
<feature type="signal peptide" evidence="2">
    <location>
        <begin position="1"/>
        <end position="23"/>
    </location>
</feature>
<feature type="transmembrane region" description="Helical" evidence="1">
    <location>
        <begin position="519"/>
        <end position="541"/>
    </location>
</feature>
<dbReference type="NCBIfam" id="NF033902">
    <property type="entry name" value="iso_D2_wall_anc"/>
    <property type="match status" value="1"/>
</dbReference>
<reference evidence="5 6" key="1">
    <citation type="submission" date="2022-08" db="EMBL/GenBank/DDBJ databases">
        <title>YIM 101645 draft genome.</title>
        <authorList>
            <person name="Chen X."/>
        </authorList>
    </citation>
    <scope>NUCLEOTIDE SEQUENCE [LARGE SCALE GENOMIC DNA]</scope>
    <source>
        <strain evidence="5 6">YIM 101645</strain>
    </source>
</reference>
<evidence type="ECO:0000256" key="2">
    <source>
        <dbReference type="SAM" id="SignalP"/>
    </source>
</evidence>
<dbReference type="EMBL" id="JANWTC010000002">
    <property type="protein sequence ID" value="MCS5478767.1"/>
    <property type="molecule type" value="Genomic_DNA"/>
</dbReference>
<keyword evidence="1" id="KW-0472">Membrane</keyword>
<dbReference type="NCBIfam" id="TIGR04226">
    <property type="entry name" value="RrgB_K2N_iso_D2"/>
    <property type="match status" value="1"/>
</dbReference>
<gene>
    <name evidence="5" type="ORF">NYP18_03765</name>
</gene>
<dbReference type="InterPro" id="IPR041033">
    <property type="entry name" value="SpaA_PFL_dom_1"/>
</dbReference>
<sequence length="548" mass="57096">MVRIRKVLAATAASALLATGAFAGAAGTHLVPTAAAQTTALERGGQIPETAGLQVHKYLGLPGGVPGNGAEIEGGPVGDYQPVSGITFTAFPVNGFPLDTLANWQDADDLDINTLFTPPGSNSLRTVDSTRVGTSSTAITNDEGLADFGTLGTGLYLIVEEDNPTAGDQAVAPAAPFLVTLPMTDPNNPDRWLDTVHVYPKNQAAEAPVKTITDPVTEETGVDVTGSSTGEWIEYTINGTVPQLTPDTGLNGFVITDRLPVGVGEPEEITVTLGEETLTEDTDYVSYVYQLGDDAWVVRIELTGETLADLGGAATSISLNFQAQVGDASSGSLDNQAWILPSDPNLDGSLTWDPANPGDGPLPGTASNVVASKYGEVNITKVGRGEDGTENVLLPRAVFELRRCTAAGTLVENSAPIRVAGETEVTTDAEGTASISQIHLGNVVPQDGGISAYEDIWAGIGTQFCLLETQAPEGYELLPEPVTFELTADETTTELEEAEVEIENVKANAGFQLPLTGGMGIWLILGTGGLLLIAAAIYYAVTRQRGEA</sequence>
<feature type="chain" id="PRO_5047490341" evidence="2">
    <location>
        <begin position="24"/>
        <end position="548"/>
    </location>
</feature>
<accession>A0ABT2FU88</accession>
<dbReference type="InterPro" id="IPR048052">
    <property type="entry name" value="FM1-like"/>
</dbReference>
<feature type="domain" description="SpaA-like prealbumin fold" evidence="4">
    <location>
        <begin position="387"/>
        <end position="495"/>
    </location>
</feature>
<dbReference type="Pfam" id="PF17802">
    <property type="entry name" value="SpaA"/>
    <property type="match status" value="1"/>
</dbReference>
<dbReference type="Gene3D" id="2.60.40.740">
    <property type="match status" value="1"/>
</dbReference>
<keyword evidence="1" id="KW-0812">Transmembrane</keyword>
<dbReference type="InterPro" id="IPR013783">
    <property type="entry name" value="Ig-like_fold"/>
</dbReference>
<evidence type="ECO:0000259" key="4">
    <source>
        <dbReference type="Pfam" id="PF17802"/>
    </source>
</evidence>
<evidence type="ECO:0000313" key="5">
    <source>
        <dbReference type="EMBL" id="MCS5478767.1"/>
    </source>
</evidence>
<protein>
    <submittedName>
        <fullName evidence="5">SpaH/EbpB family LPXTG-anchored major pilin</fullName>
    </submittedName>
</protein>
<feature type="domain" description="Gram-positive pilin subunit D1 N-terminal" evidence="3">
    <location>
        <begin position="53"/>
        <end position="203"/>
    </location>
</feature>
<organism evidence="5 6">
    <name type="scientific">Corynebacterium lemuris</name>
    <dbReference type="NCBI Taxonomy" id="1859292"/>
    <lineage>
        <taxon>Bacteria</taxon>
        <taxon>Bacillati</taxon>
        <taxon>Actinomycetota</taxon>
        <taxon>Actinomycetes</taxon>
        <taxon>Mycobacteriales</taxon>
        <taxon>Corynebacteriaceae</taxon>
        <taxon>Corynebacterium</taxon>
    </lineage>
</organism>
<evidence type="ECO:0000313" key="6">
    <source>
        <dbReference type="Proteomes" id="UP001205965"/>
    </source>
</evidence>
<dbReference type="Pfam" id="PF16555">
    <property type="entry name" value="GramPos_pilinD1"/>
    <property type="match status" value="1"/>
</dbReference>
<evidence type="ECO:0000256" key="1">
    <source>
        <dbReference type="SAM" id="Phobius"/>
    </source>
</evidence>
<proteinExistence type="predicted"/>
<name>A0ABT2FU88_9CORY</name>
<keyword evidence="6" id="KW-1185">Reference proteome</keyword>
<keyword evidence="1" id="KW-1133">Transmembrane helix</keyword>
<dbReference type="Proteomes" id="UP001205965">
    <property type="component" value="Unassembled WGS sequence"/>
</dbReference>
<dbReference type="InterPro" id="IPR032364">
    <property type="entry name" value="GramPos_pilinD1_N"/>
</dbReference>